<dbReference type="Proteomes" id="UP000640489">
    <property type="component" value="Unassembled WGS sequence"/>
</dbReference>
<feature type="transmembrane region" description="Helical" evidence="9">
    <location>
        <begin position="87"/>
        <end position="109"/>
    </location>
</feature>
<dbReference type="PANTHER" id="PTHR33908:SF11">
    <property type="entry name" value="MEMBRANE PROTEIN"/>
    <property type="match status" value="1"/>
</dbReference>
<dbReference type="RefSeq" id="WP_194709241.1">
    <property type="nucleotide sequence ID" value="NZ_JADKPN010000022.1"/>
</dbReference>
<keyword evidence="4" id="KW-0808">Transferase</keyword>
<evidence type="ECO:0000313" key="10">
    <source>
        <dbReference type="EMBL" id="MBF4766059.1"/>
    </source>
</evidence>
<feature type="transmembrane region" description="Helical" evidence="9">
    <location>
        <begin position="139"/>
        <end position="159"/>
    </location>
</feature>
<dbReference type="InterPro" id="IPR050297">
    <property type="entry name" value="LipidA_mod_glycosyltrf_83"/>
</dbReference>
<proteinExistence type="predicted"/>
<keyword evidence="7 9" id="KW-0472">Membrane</keyword>
<evidence type="ECO:0000256" key="1">
    <source>
        <dbReference type="ARBA" id="ARBA00004651"/>
    </source>
</evidence>
<keyword evidence="3" id="KW-0328">Glycosyltransferase</keyword>
<feature type="transmembrane region" description="Helical" evidence="9">
    <location>
        <begin position="383"/>
        <end position="406"/>
    </location>
</feature>
<evidence type="ECO:0000256" key="7">
    <source>
        <dbReference type="ARBA" id="ARBA00023136"/>
    </source>
</evidence>
<keyword evidence="5 9" id="KW-0812">Transmembrane</keyword>
<dbReference type="AlphaFoldDB" id="A0A930VEJ2"/>
<keyword evidence="2" id="KW-1003">Cell membrane</keyword>
<gene>
    <name evidence="10" type="ORF">ISU07_23225</name>
</gene>
<protein>
    <submittedName>
        <fullName evidence="10">Uncharacterized protein</fullName>
    </submittedName>
</protein>
<organism evidence="10 11">
    <name type="scientific">Nocardioides islandensis</name>
    <dbReference type="NCBI Taxonomy" id="433663"/>
    <lineage>
        <taxon>Bacteria</taxon>
        <taxon>Bacillati</taxon>
        <taxon>Actinomycetota</taxon>
        <taxon>Actinomycetes</taxon>
        <taxon>Propionibacteriales</taxon>
        <taxon>Nocardioidaceae</taxon>
        <taxon>Nocardioides</taxon>
    </lineage>
</organism>
<reference evidence="10" key="1">
    <citation type="submission" date="2020-11" db="EMBL/GenBank/DDBJ databases">
        <title>Nocardioides sp. nov., isolated from Soil of Cynanchum wilfordii Hemsley rhizosphere.</title>
        <authorList>
            <person name="Lee J.-S."/>
            <person name="Suh M.K."/>
            <person name="Kim J.-S."/>
        </authorList>
    </citation>
    <scope>NUCLEOTIDE SEQUENCE</scope>
    <source>
        <strain evidence="10">KCTC 19275</strain>
    </source>
</reference>
<dbReference type="PANTHER" id="PTHR33908">
    <property type="entry name" value="MANNOSYLTRANSFERASE YKCB-RELATED"/>
    <property type="match status" value="1"/>
</dbReference>
<evidence type="ECO:0000256" key="6">
    <source>
        <dbReference type="ARBA" id="ARBA00022989"/>
    </source>
</evidence>
<evidence type="ECO:0000256" key="9">
    <source>
        <dbReference type="SAM" id="Phobius"/>
    </source>
</evidence>
<feature type="transmembrane region" description="Helical" evidence="9">
    <location>
        <begin position="427"/>
        <end position="446"/>
    </location>
</feature>
<dbReference type="EMBL" id="JADKPN010000022">
    <property type="protein sequence ID" value="MBF4766059.1"/>
    <property type="molecule type" value="Genomic_DNA"/>
</dbReference>
<feature type="transmembrane region" description="Helical" evidence="9">
    <location>
        <begin position="171"/>
        <end position="199"/>
    </location>
</feature>
<evidence type="ECO:0000256" key="5">
    <source>
        <dbReference type="ARBA" id="ARBA00022692"/>
    </source>
</evidence>
<keyword evidence="11" id="KW-1185">Reference proteome</keyword>
<feature type="region of interest" description="Disordered" evidence="8">
    <location>
        <begin position="482"/>
        <end position="508"/>
    </location>
</feature>
<dbReference type="GO" id="GO:0009103">
    <property type="term" value="P:lipopolysaccharide biosynthetic process"/>
    <property type="evidence" value="ECO:0007669"/>
    <property type="project" value="UniProtKB-ARBA"/>
</dbReference>
<feature type="transmembrane region" description="Helical" evidence="9">
    <location>
        <begin position="206"/>
        <end position="226"/>
    </location>
</feature>
<name>A0A930VEJ2_9ACTN</name>
<accession>A0A930VEJ2</accession>
<keyword evidence="6 9" id="KW-1133">Transmembrane helix</keyword>
<dbReference type="GO" id="GO:0016763">
    <property type="term" value="F:pentosyltransferase activity"/>
    <property type="evidence" value="ECO:0007669"/>
    <property type="project" value="TreeGrafter"/>
</dbReference>
<feature type="transmembrane region" description="Helical" evidence="9">
    <location>
        <begin position="26"/>
        <end position="48"/>
    </location>
</feature>
<evidence type="ECO:0000313" key="11">
    <source>
        <dbReference type="Proteomes" id="UP000640489"/>
    </source>
</evidence>
<comment type="caution">
    <text evidence="10">The sequence shown here is derived from an EMBL/GenBank/DDBJ whole genome shotgun (WGS) entry which is preliminary data.</text>
</comment>
<feature type="transmembrane region" description="Helical" evidence="9">
    <location>
        <begin position="452"/>
        <end position="471"/>
    </location>
</feature>
<comment type="subcellular location">
    <subcellularLocation>
        <location evidence="1">Cell membrane</location>
        <topology evidence="1">Multi-pass membrane protein</topology>
    </subcellularLocation>
</comment>
<evidence type="ECO:0000256" key="2">
    <source>
        <dbReference type="ARBA" id="ARBA00022475"/>
    </source>
</evidence>
<sequence>MVAGRATSGQVRVTGLRGHLRGHQPFLVALALAVLVRVSVVVAFPPGFVFSDGPTYLGLVDDLQPLADRAVGYGFLLDALDAVSRSVWLVTAVQHVLGLLTGVVLYALLRRRSVPSQLATLATLPVLFDAMQLSLEHSVLSDVLFDLLVVAGVAALAWYRSPRMPNAALAGLLLGAAVCVRVVGQPLVVVAVVFCLWAASTWRARLATALVVVVGFAVPVSAYTAWYHAQHDVWAMSESGGRALYMRTTGFVDCTRFSVPAYERPLCPAEPLGSRLDPTEYGWHTPDGTHGLQPPPGVTLDEAMRDFAERAIRAQPGAYARIVARDLMLNFTVPRIDRYEYDTASKWRLQTYEEFEQTGWTRPAYLAHGGYLLEAEQPLAGWLGWYGFTVYAWGPLLFLLTLLSVVGLFAPSRWSRGDDGVSRDRSVLFLVLATAAGLLAVPAVTAQFVWRYQLPFLVLVPAAAVLAVVRLSSRLEIQGTRATPSTDWPNGGVTRRSTKRVVGTTNRS</sequence>
<dbReference type="GO" id="GO:0005886">
    <property type="term" value="C:plasma membrane"/>
    <property type="evidence" value="ECO:0007669"/>
    <property type="project" value="UniProtKB-SubCell"/>
</dbReference>
<evidence type="ECO:0000256" key="3">
    <source>
        <dbReference type="ARBA" id="ARBA00022676"/>
    </source>
</evidence>
<evidence type="ECO:0000256" key="8">
    <source>
        <dbReference type="SAM" id="MobiDB-lite"/>
    </source>
</evidence>
<evidence type="ECO:0000256" key="4">
    <source>
        <dbReference type="ARBA" id="ARBA00022679"/>
    </source>
</evidence>